<sequence length="128" mass="13873">MDMMKTVDCNVHKCDGSDDVARGVLGRLENMVLAPRGETGSFTQMPPITHLYPHQPAKSSVSHTNVPPQSSVSDPCFWISSLSSLNKLLLPGTLHFGSAIHADTFFIDCGADDVFMDAELADRLNIPS</sequence>
<proteinExistence type="predicted"/>
<dbReference type="Proteomes" id="UP001648503">
    <property type="component" value="Unassembled WGS sequence"/>
</dbReference>
<gene>
    <name evidence="1" type="ORF">BASA50_005434</name>
</gene>
<comment type="caution">
    <text evidence="1">The sequence shown here is derived from an EMBL/GenBank/DDBJ whole genome shotgun (WGS) entry which is preliminary data.</text>
</comment>
<dbReference type="EMBL" id="JAFCIX010000249">
    <property type="protein sequence ID" value="KAH6596137.1"/>
    <property type="molecule type" value="Genomic_DNA"/>
</dbReference>
<accession>A0ABQ8FCZ7</accession>
<reference evidence="1 2" key="1">
    <citation type="submission" date="2021-02" db="EMBL/GenBank/DDBJ databases">
        <title>Variation within the Batrachochytrium salamandrivorans European outbreak.</title>
        <authorList>
            <person name="Kelly M."/>
            <person name="Pasmans F."/>
            <person name="Shea T.P."/>
            <person name="Munoz J.F."/>
            <person name="Carranza S."/>
            <person name="Cuomo C.A."/>
            <person name="Martel A."/>
        </authorList>
    </citation>
    <scope>NUCLEOTIDE SEQUENCE [LARGE SCALE GENOMIC DNA]</scope>
    <source>
        <strain evidence="1 2">AMFP18/2</strain>
    </source>
</reference>
<evidence type="ECO:0000313" key="2">
    <source>
        <dbReference type="Proteomes" id="UP001648503"/>
    </source>
</evidence>
<organism evidence="1 2">
    <name type="scientific">Batrachochytrium salamandrivorans</name>
    <dbReference type="NCBI Taxonomy" id="1357716"/>
    <lineage>
        <taxon>Eukaryota</taxon>
        <taxon>Fungi</taxon>
        <taxon>Fungi incertae sedis</taxon>
        <taxon>Chytridiomycota</taxon>
        <taxon>Chytridiomycota incertae sedis</taxon>
        <taxon>Chytridiomycetes</taxon>
        <taxon>Rhizophydiales</taxon>
        <taxon>Rhizophydiales incertae sedis</taxon>
        <taxon>Batrachochytrium</taxon>
    </lineage>
</organism>
<keyword evidence="2" id="KW-1185">Reference proteome</keyword>
<protein>
    <submittedName>
        <fullName evidence="1">Uncharacterized protein</fullName>
    </submittedName>
</protein>
<evidence type="ECO:0000313" key="1">
    <source>
        <dbReference type="EMBL" id="KAH6596137.1"/>
    </source>
</evidence>
<name>A0ABQ8FCZ7_9FUNG</name>